<dbReference type="RefSeq" id="XP_017742426.1">
    <property type="nucleotide sequence ID" value="XM_017886937.1"/>
</dbReference>
<accession>A0AAJ7I7V6</accession>
<dbReference type="Proteomes" id="UP000233180">
    <property type="component" value="Unassembled WGS sequence"/>
</dbReference>
<dbReference type="GO" id="GO:0007098">
    <property type="term" value="P:centrosome cycle"/>
    <property type="evidence" value="ECO:0007669"/>
    <property type="project" value="TreeGrafter"/>
</dbReference>
<organism evidence="3 4">
    <name type="scientific">Rhinopithecus bieti</name>
    <name type="common">Black snub-nosed monkey</name>
    <name type="synonym">Pygathrix bieti</name>
    <dbReference type="NCBI Taxonomy" id="61621"/>
    <lineage>
        <taxon>Eukaryota</taxon>
        <taxon>Metazoa</taxon>
        <taxon>Chordata</taxon>
        <taxon>Craniata</taxon>
        <taxon>Vertebrata</taxon>
        <taxon>Euteleostomi</taxon>
        <taxon>Mammalia</taxon>
        <taxon>Eutheria</taxon>
        <taxon>Euarchontoglires</taxon>
        <taxon>Primates</taxon>
        <taxon>Haplorrhini</taxon>
        <taxon>Catarrhini</taxon>
        <taxon>Cercopithecidae</taxon>
        <taxon>Colobinae</taxon>
        <taxon>Rhinopithecus</taxon>
    </lineage>
</organism>
<dbReference type="Ensembl" id="ENSRBIT00000057096.1">
    <property type="protein sequence ID" value="ENSRBIP00000033117.1"/>
    <property type="gene ID" value="ENSRBIG00000040328.1"/>
</dbReference>
<dbReference type="Ensembl" id="ENSRBIT00000057095.1">
    <property type="protein sequence ID" value="ENSRBIP00000033116.1"/>
    <property type="gene ID" value="ENSRBIG00000040328.1"/>
</dbReference>
<dbReference type="RefSeq" id="XP_017742424.1">
    <property type="nucleotide sequence ID" value="XM_017886935.1"/>
</dbReference>
<keyword evidence="1" id="KW-0175">Coiled coil</keyword>
<reference evidence="3" key="2">
    <citation type="submission" date="2025-05" db="UniProtKB">
        <authorList>
            <consortium name="Ensembl"/>
        </authorList>
    </citation>
    <scope>IDENTIFICATION</scope>
</reference>
<keyword evidence="4" id="KW-1185">Reference proteome</keyword>
<evidence type="ECO:0008006" key="5">
    <source>
        <dbReference type="Google" id="ProtNLM"/>
    </source>
</evidence>
<dbReference type="RefSeq" id="XP_017742425.1">
    <property type="nucleotide sequence ID" value="XM_017886936.1"/>
</dbReference>
<accession>A0A2K6MBK3</accession>
<feature type="compositionally biased region" description="Basic and acidic residues" evidence="2">
    <location>
        <begin position="11"/>
        <end position="29"/>
    </location>
</feature>
<feature type="compositionally biased region" description="Polar residues" evidence="2">
    <location>
        <begin position="212"/>
        <end position="235"/>
    </location>
</feature>
<dbReference type="PANTHER" id="PTHR46501">
    <property type="entry name" value="MYOMEGALIN"/>
    <property type="match status" value="1"/>
</dbReference>
<dbReference type="GeneID" id="108538694"/>
<dbReference type="GO" id="GO:0005813">
    <property type="term" value="C:centrosome"/>
    <property type="evidence" value="ECO:0007669"/>
    <property type="project" value="TreeGrafter"/>
</dbReference>
<protein>
    <recommendedName>
        <fullName evidence="5">Olduvai domain-containing protein</fullName>
    </recommendedName>
</protein>
<dbReference type="STRING" id="61621.ENSRBIP00000033117"/>
<feature type="region of interest" description="Disordered" evidence="2">
    <location>
        <begin position="310"/>
        <end position="343"/>
    </location>
</feature>
<feature type="compositionally biased region" description="Low complexity" evidence="2">
    <location>
        <begin position="195"/>
        <end position="211"/>
    </location>
</feature>
<evidence type="ECO:0000256" key="2">
    <source>
        <dbReference type="SAM" id="MobiDB-lite"/>
    </source>
</evidence>
<name>A0A2K6MBK3_RHIBE</name>
<reference evidence="3 4" key="1">
    <citation type="submission" date="2016-06" db="EMBL/GenBank/DDBJ databases">
        <title>Genome of Rhinopithecus bieti.</title>
        <authorList>
            <person name="Wu"/>
            <person name="C.-I. and Zhang"/>
            <person name="Y."/>
        </authorList>
    </citation>
    <scope>NUCLEOTIDE SEQUENCE</scope>
</reference>
<feature type="region of interest" description="Disordered" evidence="2">
    <location>
        <begin position="1"/>
        <end position="37"/>
    </location>
</feature>
<dbReference type="GO" id="GO:0090063">
    <property type="term" value="P:positive regulation of microtubule nucleation"/>
    <property type="evidence" value="ECO:0007669"/>
    <property type="project" value="TreeGrafter"/>
</dbReference>
<dbReference type="GeneTree" id="ENSGT00950000183190"/>
<sequence>MSQLKAGVHQPSEKKGPAEKEVNEQKPQPEEAEFSSVSCSGKYHSLIQDQARELTHLRQKMKLGRVASALLIQHVKNTVKAFEELLHSNNIDHYMEQHFREQLAKGSQLAESLARKFRTDDCTSKKNQVGQVPSTLSILRKMHNMSKLTEVLETKQDARSQTQPQIWCNNHTRSAPHHSLSSTSPQLDKQEVRPSVTVVNASAATSADSAALPSNQGARSAQPFHPSSGTGQLSRTLEHGSSGPWEEMRPQKMNASGDLASFSCLYQPNSETSVAADLLEKNLAEIQKLRQRLEESVSLNDRLRERLEHVFSNGDQGKGTAQSTVAPGSYTQSHSSSYGKDIL</sequence>
<feature type="compositionally biased region" description="Polar residues" evidence="2">
    <location>
        <begin position="313"/>
        <end position="343"/>
    </location>
</feature>
<evidence type="ECO:0000313" key="3">
    <source>
        <dbReference type="Ensembl" id="ENSRBIP00000033116.1"/>
    </source>
</evidence>
<proteinExistence type="predicted"/>
<feature type="coiled-coil region" evidence="1">
    <location>
        <begin position="276"/>
        <end position="306"/>
    </location>
</feature>
<evidence type="ECO:0000313" key="4">
    <source>
        <dbReference type="Proteomes" id="UP000233180"/>
    </source>
</evidence>
<feature type="region of interest" description="Disordered" evidence="2">
    <location>
        <begin position="169"/>
        <end position="250"/>
    </location>
</feature>
<dbReference type="PANTHER" id="PTHR46501:SF2">
    <property type="entry name" value="MYOMEGALIN"/>
    <property type="match status" value="1"/>
</dbReference>
<evidence type="ECO:0000256" key="1">
    <source>
        <dbReference type="SAM" id="Coils"/>
    </source>
</evidence>
<dbReference type="InterPro" id="IPR052593">
    <property type="entry name" value="MT-associated_AKAP9-binding"/>
</dbReference>
<dbReference type="GO" id="GO:0005794">
    <property type="term" value="C:Golgi apparatus"/>
    <property type="evidence" value="ECO:0007669"/>
    <property type="project" value="TreeGrafter"/>
</dbReference>
<dbReference type="AlphaFoldDB" id="A0A2K6MBK3"/>
<dbReference type="GO" id="GO:1903358">
    <property type="term" value="P:regulation of Golgi organization"/>
    <property type="evidence" value="ECO:0007669"/>
    <property type="project" value="TreeGrafter"/>
</dbReference>
<dbReference type="GO" id="GO:0060090">
    <property type="term" value="F:molecular adaptor activity"/>
    <property type="evidence" value="ECO:0007669"/>
    <property type="project" value="TreeGrafter"/>
</dbReference>
<feature type="compositionally biased region" description="Polar residues" evidence="2">
    <location>
        <begin position="169"/>
        <end position="187"/>
    </location>
</feature>